<dbReference type="EMBL" id="LAQL01000006">
    <property type="protein sequence ID" value="KLN60907.1"/>
    <property type="molecule type" value="Genomic_DNA"/>
</dbReference>
<accession>A0A0H2MJK9</accession>
<keyword evidence="2" id="KW-1185">Reference proteome</keyword>
<dbReference type="OrthoDB" id="8478374at2"/>
<sequence>MANYDYSSSLTDFSDAPDEILRILKIWQDHKPVQGNPYKSEMDPLRYRKHLGRFCVVEIQKDPLDFIYRLDGTEISSSSNEDLRGKSVLDGTPNEIYQNHFEEFKITFEASAPQIWEVFYREEEICHYLRLILPYAQNDATAEASPSYFMTYCYSLLSPEGHFEPSRRSTSNF</sequence>
<proteinExistence type="predicted"/>
<name>A0A0H2MJK9_9PROT</name>
<protein>
    <recommendedName>
        <fullName evidence="3">PAS domain-containing protein</fullName>
    </recommendedName>
</protein>
<dbReference type="InterPro" id="IPR009922">
    <property type="entry name" value="DUF1457"/>
</dbReference>
<reference evidence="1 2" key="1">
    <citation type="submission" date="2015-03" db="EMBL/GenBank/DDBJ databases">
        <title>Genome Sequence of Kiloniella spongiae MEBiC09566, isolated from a marine sponge.</title>
        <authorList>
            <person name="Shao Z."/>
            <person name="Wang L."/>
            <person name="Li X."/>
        </authorList>
    </citation>
    <scope>NUCLEOTIDE SEQUENCE [LARGE SCALE GENOMIC DNA]</scope>
    <source>
        <strain evidence="1 2">MEBiC09566</strain>
    </source>
</reference>
<dbReference type="Pfam" id="PF07310">
    <property type="entry name" value="PAS_5"/>
    <property type="match status" value="1"/>
</dbReference>
<evidence type="ECO:0000313" key="1">
    <source>
        <dbReference type="EMBL" id="KLN60907.1"/>
    </source>
</evidence>
<dbReference type="AlphaFoldDB" id="A0A0H2MJK9"/>
<comment type="caution">
    <text evidence="1">The sequence shown here is derived from an EMBL/GenBank/DDBJ whole genome shotgun (WGS) entry which is preliminary data.</text>
</comment>
<gene>
    <name evidence="1" type="ORF">WH96_10685</name>
</gene>
<dbReference type="RefSeq" id="WP_047764118.1">
    <property type="nucleotide sequence ID" value="NZ_LAQL01000006.1"/>
</dbReference>
<dbReference type="STRING" id="1489064.WH96_10685"/>
<dbReference type="Proteomes" id="UP000035444">
    <property type="component" value="Unassembled WGS sequence"/>
</dbReference>
<evidence type="ECO:0008006" key="3">
    <source>
        <dbReference type="Google" id="ProtNLM"/>
    </source>
</evidence>
<organism evidence="1 2">
    <name type="scientific">Kiloniella spongiae</name>
    <dbReference type="NCBI Taxonomy" id="1489064"/>
    <lineage>
        <taxon>Bacteria</taxon>
        <taxon>Pseudomonadati</taxon>
        <taxon>Pseudomonadota</taxon>
        <taxon>Alphaproteobacteria</taxon>
        <taxon>Rhodospirillales</taxon>
        <taxon>Kiloniellaceae</taxon>
        <taxon>Kiloniella</taxon>
    </lineage>
</organism>
<evidence type="ECO:0000313" key="2">
    <source>
        <dbReference type="Proteomes" id="UP000035444"/>
    </source>
</evidence>